<proteinExistence type="predicted"/>
<sequence>MKPADPSAVSSSLVNPVVKSGNSAGDVNLVKSKKGAAVSSGPGKPVIKTGASSGVRIGVRNKSSVPIGDKGKSIVSGEVGDVISFRDVTLGPHEGEVRFRLIHFWEAWNIQSKVLIGVEMLLIDEEANVIQGFIPQGRMETYMRHIRAGATYRLNKFFGSRSKPSFRVADSEVTISFSWNSVLSVLEDSSISFPTDRFRIHGYEEFDAACDMKGGLYDYVGHIKLVNGQVPNGSFLLDETEITASRRVDLHVQTHDEPVLKLCLWDKAAFEFCAKFKACGGTARVILVTTLNPKRYGVLSLLSMTSSRVFLDSEVKETQDYLTWLDSNLDVASRINAEVVIKPEPATLEEIFSYMSDASAKVAWFECTATIDDIVHGSGWYYIGCGVCHTKATKGPTTLMCKKCGKSEIVGVAKYLSKLSVYDKSEQAVFVVLGDAGEELTGRKLLSWLRAITSDSVGMDAIVPVPQEMLDTIGHTRKFIVKVSSHNLEGKTRSLTVTKVLPLEAPEANAN</sequence>
<dbReference type="PANTHER" id="PTHR47165">
    <property type="entry name" value="OS03G0429900 PROTEIN"/>
    <property type="match status" value="1"/>
</dbReference>
<evidence type="ECO:0000313" key="3">
    <source>
        <dbReference type="RefSeq" id="XP_056862265.1"/>
    </source>
</evidence>
<dbReference type="Proteomes" id="UP000504610">
    <property type="component" value="Chromosome 3"/>
</dbReference>
<protein>
    <submittedName>
        <fullName evidence="3">Uncharacterized protein LOC130509954</fullName>
    </submittedName>
</protein>
<dbReference type="RefSeq" id="XP_056862265.1">
    <property type="nucleotide sequence ID" value="XM_057006285.1"/>
</dbReference>
<dbReference type="GeneID" id="130509954"/>
<dbReference type="SUPFAM" id="SSF50249">
    <property type="entry name" value="Nucleic acid-binding proteins"/>
    <property type="match status" value="1"/>
</dbReference>
<organism evidence="2 3">
    <name type="scientific">Raphanus sativus</name>
    <name type="common">Radish</name>
    <name type="synonym">Raphanus raphanistrum var. sativus</name>
    <dbReference type="NCBI Taxonomy" id="3726"/>
    <lineage>
        <taxon>Eukaryota</taxon>
        <taxon>Viridiplantae</taxon>
        <taxon>Streptophyta</taxon>
        <taxon>Embryophyta</taxon>
        <taxon>Tracheophyta</taxon>
        <taxon>Spermatophyta</taxon>
        <taxon>Magnoliopsida</taxon>
        <taxon>eudicotyledons</taxon>
        <taxon>Gunneridae</taxon>
        <taxon>Pentapetalae</taxon>
        <taxon>rosids</taxon>
        <taxon>malvids</taxon>
        <taxon>Brassicales</taxon>
        <taxon>Brassicaceae</taxon>
        <taxon>Brassiceae</taxon>
        <taxon>Raphanus</taxon>
    </lineage>
</organism>
<dbReference type="AlphaFoldDB" id="A0A9W3DEK8"/>
<dbReference type="InterPro" id="IPR012340">
    <property type="entry name" value="NA-bd_OB-fold"/>
</dbReference>
<dbReference type="PANTHER" id="PTHR47165:SF4">
    <property type="entry name" value="OS03G0429900 PROTEIN"/>
    <property type="match status" value="1"/>
</dbReference>
<feature type="region of interest" description="Disordered" evidence="1">
    <location>
        <begin position="1"/>
        <end position="27"/>
    </location>
</feature>
<dbReference type="OrthoDB" id="1034706at2759"/>
<accession>A0A9W3DEK8</accession>
<feature type="compositionally biased region" description="Polar residues" evidence="1">
    <location>
        <begin position="8"/>
        <end position="25"/>
    </location>
</feature>
<dbReference type="CDD" id="cd04480">
    <property type="entry name" value="RPA1_DBD_A_like"/>
    <property type="match status" value="1"/>
</dbReference>
<evidence type="ECO:0000256" key="1">
    <source>
        <dbReference type="SAM" id="MobiDB-lite"/>
    </source>
</evidence>
<gene>
    <name evidence="3" type="primary">LOC130509954</name>
</gene>
<dbReference type="KEGG" id="rsz:130509954"/>
<reference evidence="3" key="2">
    <citation type="submission" date="2025-08" db="UniProtKB">
        <authorList>
            <consortium name="RefSeq"/>
        </authorList>
    </citation>
    <scope>IDENTIFICATION</scope>
    <source>
        <tissue evidence="3">Leaf</tissue>
    </source>
</reference>
<dbReference type="Gene3D" id="2.40.50.140">
    <property type="entry name" value="Nucleic acid-binding proteins"/>
    <property type="match status" value="3"/>
</dbReference>
<reference evidence="2" key="1">
    <citation type="journal article" date="2019" name="Database">
        <title>The radish genome database (RadishGD): an integrated information resource for radish genomics.</title>
        <authorList>
            <person name="Yu H.J."/>
            <person name="Baek S."/>
            <person name="Lee Y.J."/>
            <person name="Cho A."/>
            <person name="Mun J.H."/>
        </authorList>
    </citation>
    <scope>NUCLEOTIDE SEQUENCE [LARGE SCALE GENOMIC DNA]</scope>
    <source>
        <strain evidence="2">cv. WK10039</strain>
    </source>
</reference>
<keyword evidence="2" id="KW-1185">Reference proteome</keyword>
<name>A0A9W3DEK8_RAPSA</name>
<evidence type="ECO:0000313" key="2">
    <source>
        <dbReference type="Proteomes" id="UP000504610"/>
    </source>
</evidence>